<evidence type="ECO:0000256" key="1">
    <source>
        <dbReference type="SAM" id="MobiDB-lite"/>
    </source>
</evidence>
<feature type="region of interest" description="Disordered" evidence="1">
    <location>
        <begin position="98"/>
        <end position="122"/>
    </location>
</feature>
<comment type="caution">
    <text evidence="2">The sequence shown here is derived from an EMBL/GenBank/DDBJ whole genome shotgun (WGS) entry which is preliminary data.</text>
</comment>
<proteinExistence type="predicted"/>
<evidence type="ECO:0000313" key="2">
    <source>
        <dbReference type="EMBL" id="KAF3589520.1"/>
    </source>
</evidence>
<dbReference type="AlphaFoldDB" id="A0A8S9S8F7"/>
<accession>A0A8S9S8F7</accession>
<dbReference type="Proteomes" id="UP000712600">
    <property type="component" value="Unassembled WGS sequence"/>
</dbReference>
<dbReference type="EMBL" id="QGKX02000088">
    <property type="protein sequence ID" value="KAF3589520.1"/>
    <property type="molecule type" value="Genomic_DNA"/>
</dbReference>
<organism evidence="2 3">
    <name type="scientific">Brassica cretica</name>
    <name type="common">Mustard</name>
    <dbReference type="NCBI Taxonomy" id="69181"/>
    <lineage>
        <taxon>Eukaryota</taxon>
        <taxon>Viridiplantae</taxon>
        <taxon>Streptophyta</taxon>
        <taxon>Embryophyta</taxon>
        <taxon>Tracheophyta</taxon>
        <taxon>Spermatophyta</taxon>
        <taxon>Magnoliopsida</taxon>
        <taxon>eudicotyledons</taxon>
        <taxon>Gunneridae</taxon>
        <taxon>Pentapetalae</taxon>
        <taxon>rosids</taxon>
        <taxon>malvids</taxon>
        <taxon>Brassicales</taxon>
        <taxon>Brassicaceae</taxon>
        <taxon>Brassiceae</taxon>
        <taxon>Brassica</taxon>
    </lineage>
</organism>
<gene>
    <name evidence="2" type="ORF">F2Q69_00029895</name>
</gene>
<name>A0A8S9S8F7_BRACR</name>
<sequence>MGDESGSPGLDIFIRFLVIEKWWPLAFSPPPRFSTLKLDFNGFQFRMARGVIRSLSDSVHGFVRWFLITTMQVGSLLNLLSSFLRRACPGVRSHDVHMRGSEHWPPKHRQHRPSLQNELPKGDLQRSRHMNQRLHLLSATVW</sequence>
<evidence type="ECO:0000313" key="3">
    <source>
        <dbReference type="Proteomes" id="UP000712600"/>
    </source>
</evidence>
<protein>
    <submittedName>
        <fullName evidence="2">Uncharacterized protein</fullName>
    </submittedName>
</protein>
<reference evidence="2" key="1">
    <citation type="submission" date="2019-12" db="EMBL/GenBank/DDBJ databases">
        <title>Genome sequencing and annotation of Brassica cretica.</title>
        <authorList>
            <person name="Studholme D.J."/>
            <person name="Sarris P."/>
        </authorList>
    </citation>
    <scope>NUCLEOTIDE SEQUENCE</scope>
    <source>
        <strain evidence="2">PFS-109/04</strain>
        <tissue evidence="2">Leaf</tissue>
    </source>
</reference>